<dbReference type="GO" id="GO:0009003">
    <property type="term" value="F:signal peptidase activity"/>
    <property type="evidence" value="ECO:0007669"/>
    <property type="project" value="UniProtKB-EC"/>
</dbReference>
<dbReference type="PANTHER" id="PTHR43390:SF1">
    <property type="entry name" value="CHLOROPLAST PROCESSING PEPTIDASE"/>
    <property type="match status" value="1"/>
</dbReference>
<dbReference type="PROSITE" id="PS00760">
    <property type="entry name" value="SPASE_I_2"/>
    <property type="match status" value="1"/>
</dbReference>
<feature type="transmembrane region" description="Helical" evidence="6">
    <location>
        <begin position="30"/>
        <end position="56"/>
    </location>
</feature>
<keyword evidence="6" id="KW-0472">Membrane</keyword>
<evidence type="ECO:0000313" key="10">
    <source>
        <dbReference type="Proteomes" id="UP000710385"/>
    </source>
</evidence>
<dbReference type="InterPro" id="IPR019533">
    <property type="entry name" value="Peptidase_S26"/>
</dbReference>
<feature type="domain" description="Peptidase S26" evidence="8">
    <location>
        <begin position="36"/>
        <end position="198"/>
    </location>
</feature>
<dbReference type="InterPro" id="IPR019757">
    <property type="entry name" value="Pept_S26A_signal_pept_1_Lys-AS"/>
</dbReference>
<feature type="region of interest" description="Disordered" evidence="7">
    <location>
        <begin position="1"/>
        <end position="24"/>
    </location>
</feature>
<proteinExistence type="inferred from homology"/>
<sequence>MAFSLRKRSRPRPELTEAGNSDPSNTKGGAALAFIFELIQVAAVSLAIIIPVRYFLIQPFYVKGASMEPSFFDHEYLIIDELSYRFHTPERGDIVVFRYPSDPKQFFIKRVIGLPGETVEVDETQTKIYNDRHPNGVVIDESGYLGTDYKISPIKRTVTLKAGEYFVMGDNRASSLDSRFFGAIKESDIVGRVWLRGWPFDRWKLFDRPLYSL</sequence>
<dbReference type="Proteomes" id="UP000710385">
    <property type="component" value="Unassembled WGS sequence"/>
</dbReference>
<keyword evidence="6" id="KW-0812">Transmembrane</keyword>
<keyword evidence="6" id="KW-1133">Transmembrane helix</keyword>
<dbReference type="GO" id="GO:0004252">
    <property type="term" value="F:serine-type endopeptidase activity"/>
    <property type="evidence" value="ECO:0007669"/>
    <property type="project" value="InterPro"/>
</dbReference>
<feature type="active site" evidence="5">
    <location>
        <position position="66"/>
    </location>
</feature>
<reference evidence="9" key="1">
    <citation type="submission" date="2020-05" db="EMBL/GenBank/DDBJ databases">
        <title>High-Quality Genomes of Partial-Nitritation/Anammox System by Hierarchical Clustering Based Hybrid Assembly.</title>
        <authorList>
            <person name="Liu L."/>
            <person name="Wang Y."/>
            <person name="Che Y."/>
            <person name="Chen Y."/>
            <person name="Xia Y."/>
            <person name="Luo R."/>
            <person name="Cheng S.H."/>
            <person name="Zheng C."/>
            <person name="Zhang T."/>
        </authorList>
    </citation>
    <scope>NUCLEOTIDE SEQUENCE</scope>
    <source>
        <strain evidence="9">H1_PAT1</strain>
    </source>
</reference>
<evidence type="ECO:0000313" key="9">
    <source>
        <dbReference type="EMBL" id="MBE7525415.1"/>
    </source>
</evidence>
<dbReference type="GO" id="GO:0006465">
    <property type="term" value="P:signal peptide processing"/>
    <property type="evidence" value="ECO:0007669"/>
    <property type="project" value="InterPro"/>
</dbReference>
<dbReference type="EMBL" id="JABTTY010000001">
    <property type="protein sequence ID" value="MBE7525415.1"/>
    <property type="molecule type" value="Genomic_DNA"/>
</dbReference>
<protein>
    <recommendedName>
        <fullName evidence="3 6">Signal peptidase I</fullName>
        <ecNumber evidence="3 6">3.4.21.89</ecNumber>
    </recommendedName>
</protein>
<keyword evidence="4 6" id="KW-0378">Hydrolase</keyword>
<dbReference type="GO" id="GO:0016020">
    <property type="term" value="C:membrane"/>
    <property type="evidence" value="ECO:0007669"/>
    <property type="project" value="UniProtKB-SubCell"/>
</dbReference>
<dbReference type="PRINTS" id="PR00727">
    <property type="entry name" value="LEADERPTASE"/>
</dbReference>
<dbReference type="PANTHER" id="PTHR43390">
    <property type="entry name" value="SIGNAL PEPTIDASE I"/>
    <property type="match status" value="1"/>
</dbReference>
<comment type="caution">
    <text evidence="9">The sequence shown here is derived from an EMBL/GenBank/DDBJ whole genome shotgun (WGS) entry which is preliminary data.</text>
</comment>
<dbReference type="Pfam" id="PF10502">
    <property type="entry name" value="Peptidase_S26"/>
    <property type="match status" value="1"/>
</dbReference>
<evidence type="ECO:0000256" key="1">
    <source>
        <dbReference type="ARBA" id="ARBA00000677"/>
    </source>
</evidence>
<dbReference type="EC" id="3.4.21.89" evidence="3 6"/>
<dbReference type="SUPFAM" id="SSF51306">
    <property type="entry name" value="LexA/Signal peptidase"/>
    <property type="match status" value="1"/>
</dbReference>
<comment type="catalytic activity">
    <reaction evidence="1 6">
        <text>Cleavage of hydrophobic, N-terminal signal or leader sequences from secreted and periplasmic proteins.</text>
        <dbReference type="EC" id="3.4.21.89"/>
    </reaction>
</comment>
<comment type="similarity">
    <text evidence="2 6">Belongs to the peptidase S26 family.</text>
</comment>
<dbReference type="CDD" id="cd06530">
    <property type="entry name" value="S26_SPase_I"/>
    <property type="match status" value="1"/>
</dbReference>
<dbReference type="Gene3D" id="2.10.109.10">
    <property type="entry name" value="Umud Fragment, subunit A"/>
    <property type="match status" value="1"/>
</dbReference>
<dbReference type="PROSITE" id="PS00761">
    <property type="entry name" value="SPASE_I_3"/>
    <property type="match status" value="1"/>
</dbReference>
<evidence type="ECO:0000256" key="2">
    <source>
        <dbReference type="ARBA" id="ARBA00009370"/>
    </source>
</evidence>
<evidence type="ECO:0000256" key="4">
    <source>
        <dbReference type="ARBA" id="ARBA00022801"/>
    </source>
</evidence>
<dbReference type="InterPro" id="IPR019758">
    <property type="entry name" value="Pept_S26A_signal_pept_1_CS"/>
</dbReference>
<dbReference type="InterPro" id="IPR036286">
    <property type="entry name" value="LexA/Signal_pep-like_sf"/>
</dbReference>
<dbReference type="NCBIfam" id="TIGR02227">
    <property type="entry name" value="sigpep_I_bact"/>
    <property type="match status" value="1"/>
</dbReference>
<evidence type="ECO:0000256" key="6">
    <source>
        <dbReference type="RuleBase" id="RU362042"/>
    </source>
</evidence>
<evidence type="ECO:0000256" key="7">
    <source>
        <dbReference type="SAM" id="MobiDB-lite"/>
    </source>
</evidence>
<gene>
    <name evidence="9" type="primary">lepB</name>
    <name evidence="9" type="ORF">HS096_03455</name>
</gene>
<keyword evidence="6" id="KW-0645">Protease</keyword>
<comment type="subcellular location">
    <subcellularLocation>
        <location evidence="6">Membrane</location>
        <topology evidence="6">Single-pass type II membrane protein</topology>
    </subcellularLocation>
</comment>
<feature type="active site" evidence="5">
    <location>
        <position position="109"/>
    </location>
</feature>
<feature type="compositionally biased region" description="Basic residues" evidence="7">
    <location>
        <begin position="1"/>
        <end position="10"/>
    </location>
</feature>
<name>A0A928Y506_UNCKA</name>
<organism evidence="9 10">
    <name type="scientific">candidate division WWE3 bacterium</name>
    <dbReference type="NCBI Taxonomy" id="2053526"/>
    <lineage>
        <taxon>Bacteria</taxon>
        <taxon>Katanobacteria</taxon>
    </lineage>
</organism>
<evidence type="ECO:0000256" key="3">
    <source>
        <dbReference type="ARBA" id="ARBA00013208"/>
    </source>
</evidence>
<dbReference type="AlphaFoldDB" id="A0A928Y506"/>
<evidence type="ECO:0000259" key="8">
    <source>
        <dbReference type="Pfam" id="PF10502"/>
    </source>
</evidence>
<accession>A0A928Y506</accession>
<dbReference type="InterPro" id="IPR000223">
    <property type="entry name" value="Pept_S26A_signal_pept_1"/>
</dbReference>
<evidence type="ECO:0000256" key="5">
    <source>
        <dbReference type="PIRSR" id="PIRSR600223-1"/>
    </source>
</evidence>